<evidence type="ECO:0000256" key="2">
    <source>
        <dbReference type="ARBA" id="ARBA00023004"/>
    </source>
</evidence>
<dbReference type="EMBL" id="AWUE01014249">
    <property type="protein sequence ID" value="OMP04507.1"/>
    <property type="molecule type" value="Genomic_DNA"/>
</dbReference>
<dbReference type="STRING" id="93759.A0A1R3KBM7"/>
<dbReference type="InterPro" id="IPR050231">
    <property type="entry name" value="Iron_ascorbate_oxido_reductase"/>
</dbReference>
<evidence type="ECO:0000259" key="4">
    <source>
        <dbReference type="PROSITE" id="PS51471"/>
    </source>
</evidence>
<dbReference type="Proteomes" id="UP000187203">
    <property type="component" value="Unassembled WGS sequence"/>
</dbReference>
<organism evidence="5 6">
    <name type="scientific">Corchorus olitorius</name>
    <dbReference type="NCBI Taxonomy" id="93759"/>
    <lineage>
        <taxon>Eukaryota</taxon>
        <taxon>Viridiplantae</taxon>
        <taxon>Streptophyta</taxon>
        <taxon>Embryophyta</taxon>
        <taxon>Tracheophyta</taxon>
        <taxon>Spermatophyta</taxon>
        <taxon>Magnoliopsida</taxon>
        <taxon>eudicotyledons</taxon>
        <taxon>Gunneridae</taxon>
        <taxon>Pentapetalae</taxon>
        <taxon>rosids</taxon>
        <taxon>malvids</taxon>
        <taxon>Malvales</taxon>
        <taxon>Malvaceae</taxon>
        <taxon>Grewioideae</taxon>
        <taxon>Apeibeae</taxon>
        <taxon>Corchorus</taxon>
    </lineage>
</organism>
<keyword evidence="3" id="KW-0560">Oxidoreductase</keyword>
<keyword evidence="6" id="KW-1185">Reference proteome</keyword>
<keyword evidence="5" id="KW-0223">Dioxygenase</keyword>
<dbReference type="Pfam" id="PF14226">
    <property type="entry name" value="DIOX_N"/>
    <property type="match status" value="1"/>
</dbReference>
<protein>
    <submittedName>
        <fullName evidence="5">Oxoglutarate/iron-dependent dioxygenase</fullName>
    </submittedName>
</protein>
<sequence length="305" mass="35116">MAVHEPPFVEKYKAIFQNSADQQKEKFPMVEVMIEEFELPLIDLSRLNHGPSERQKCIEQISEAAKEWGFFQIENHGIAEELLKKLKQEQRKVFHQPFERKAESNFLNLSANSYRWGNPLATSLRNLSWSEALHISLKDTSKMDEFNELRSTIEEFAMRANLLAQRLAEHLAQNLDTLHVHTLPRCLASSLTILCQDQVGGLQLKKNGKWVSVKPNPKALVINIGDLFEALSNGVYKSITHRVVANEEVERFSVAYFYCPTYESVIESCSKPALYRSFSFKEYREQIQKDVKATGDKVGLSRFLF</sequence>
<evidence type="ECO:0000256" key="3">
    <source>
        <dbReference type="RuleBase" id="RU003682"/>
    </source>
</evidence>
<keyword evidence="1 3" id="KW-0479">Metal-binding</keyword>
<dbReference type="PROSITE" id="PS51471">
    <property type="entry name" value="FE2OG_OXY"/>
    <property type="match status" value="1"/>
</dbReference>
<evidence type="ECO:0000313" key="5">
    <source>
        <dbReference type="EMBL" id="OMP04507.1"/>
    </source>
</evidence>
<dbReference type="Gene3D" id="2.60.120.330">
    <property type="entry name" value="B-lactam Antibiotic, Isopenicillin N Synthase, Chain"/>
    <property type="match status" value="2"/>
</dbReference>
<reference evidence="6" key="1">
    <citation type="submission" date="2013-09" db="EMBL/GenBank/DDBJ databases">
        <title>Corchorus olitorius genome sequencing.</title>
        <authorList>
            <person name="Alam M."/>
            <person name="Haque M.S."/>
            <person name="Islam M.S."/>
            <person name="Emdad E.M."/>
            <person name="Islam M.M."/>
            <person name="Ahmed B."/>
            <person name="Halim A."/>
            <person name="Hossen Q.M.M."/>
            <person name="Hossain M.Z."/>
            <person name="Ahmed R."/>
            <person name="Khan M.M."/>
            <person name="Islam R."/>
            <person name="Rashid M.M."/>
            <person name="Khan S.A."/>
            <person name="Rahman M.S."/>
            <person name="Alam M."/>
            <person name="Yahiya A.S."/>
            <person name="Khan M.S."/>
            <person name="Azam M.S."/>
            <person name="Haque T."/>
            <person name="Lashkar M.Z.H."/>
            <person name="Akhand A.I."/>
            <person name="Morshed G."/>
            <person name="Roy S."/>
            <person name="Uddin K.S."/>
            <person name="Rabeya T."/>
            <person name="Hossain A.S."/>
            <person name="Chowdhury A."/>
            <person name="Snigdha A.R."/>
            <person name="Mortoza M.S."/>
            <person name="Matin S.A."/>
            <person name="Hoque S.M.E."/>
            <person name="Islam M.K."/>
            <person name="Roy D.K."/>
            <person name="Haider R."/>
            <person name="Moosa M.M."/>
            <person name="Elias S.M."/>
            <person name="Hasan A.M."/>
            <person name="Jahan S."/>
            <person name="Shafiuddin M."/>
            <person name="Mahmood N."/>
            <person name="Shommy N.S."/>
        </authorList>
    </citation>
    <scope>NUCLEOTIDE SEQUENCE [LARGE SCALE GENOMIC DNA]</scope>
    <source>
        <strain evidence="6">cv. O-4</strain>
    </source>
</reference>
<dbReference type="SUPFAM" id="SSF51197">
    <property type="entry name" value="Clavaminate synthase-like"/>
    <property type="match status" value="1"/>
</dbReference>
<dbReference type="InterPro" id="IPR026992">
    <property type="entry name" value="DIOX_N"/>
</dbReference>
<dbReference type="Pfam" id="PF03171">
    <property type="entry name" value="2OG-FeII_Oxy"/>
    <property type="match status" value="1"/>
</dbReference>
<dbReference type="AlphaFoldDB" id="A0A1R3KBM7"/>
<comment type="caution">
    <text evidence="5">The sequence shown here is derived from an EMBL/GenBank/DDBJ whole genome shotgun (WGS) entry which is preliminary data.</text>
</comment>
<evidence type="ECO:0000256" key="1">
    <source>
        <dbReference type="ARBA" id="ARBA00022723"/>
    </source>
</evidence>
<gene>
    <name evidence="5" type="ORF">COLO4_09576</name>
</gene>
<feature type="domain" description="Fe2OG dioxygenase" evidence="4">
    <location>
        <begin position="145"/>
        <end position="260"/>
    </location>
</feature>
<keyword evidence="2 3" id="KW-0408">Iron</keyword>
<dbReference type="GO" id="GO:0051213">
    <property type="term" value="F:dioxygenase activity"/>
    <property type="evidence" value="ECO:0007669"/>
    <property type="project" value="UniProtKB-KW"/>
</dbReference>
<name>A0A1R3KBM7_9ROSI</name>
<accession>A0A1R3KBM7</accession>
<proteinExistence type="inferred from homology"/>
<comment type="similarity">
    <text evidence="3">Belongs to the iron/ascorbate-dependent oxidoreductase family.</text>
</comment>
<dbReference type="OrthoDB" id="288590at2759"/>
<dbReference type="InterPro" id="IPR027443">
    <property type="entry name" value="IPNS-like_sf"/>
</dbReference>
<dbReference type="InterPro" id="IPR005123">
    <property type="entry name" value="Oxoglu/Fe-dep_dioxygenase_dom"/>
</dbReference>
<dbReference type="InterPro" id="IPR044861">
    <property type="entry name" value="IPNS-like_FE2OG_OXY"/>
</dbReference>
<dbReference type="GO" id="GO:0046872">
    <property type="term" value="F:metal ion binding"/>
    <property type="evidence" value="ECO:0007669"/>
    <property type="project" value="UniProtKB-KW"/>
</dbReference>
<dbReference type="PANTHER" id="PTHR47990">
    <property type="entry name" value="2-OXOGLUTARATE (2OG) AND FE(II)-DEPENDENT OXYGENASE SUPERFAMILY PROTEIN-RELATED"/>
    <property type="match status" value="1"/>
</dbReference>
<evidence type="ECO:0000313" key="6">
    <source>
        <dbReference type="Proteomes" id="UP000187203"/>
    </source>
</evidence>